<name>A0A5B0LWL0_PUCGR</name>
<sequence>MTDIVQPSKKPLVNQLKDSIVGIHGDRLSSSSLSLSSLDSFNLPFSSPTCYNIPTHCKYFQDQDEGEGSPQNRLTPTNRSTSLINALAKATGCHPSLPANPTYLLNLDHPLFHRNLSSSSSPSSPVIPLPSSTTSSHVASAPMVGQLH</sequence>
<evidence type="ECO:0000313" key="3">
    <source>
        <dbReference type="Proteomes" id="UP000325313"/>
    </source>
</evidence>
<feature type="region of interest" description="Disordered" evidence="1">
    <location>
        <begin position="116"/>
        <end position="148"/>
    </location>
</feature>
<dbReference type="Proteomes" id="UP000325313">
    <property type="component" value="Unassembled WGS sequence"/>
</dbReference>
<gene>
    <name evidence="2" type="ORF">PGTUg99_027238</name>
</gene>
<dbReference type="EMBL" id="VDEP01000506">
    <property type="protein sequence ID" value="KAA1068210.1"/>
    <property type="molecule type" value="Genomic_DNA"/>
</dbReference>
<feature type="compositionally biased region" description="Low complexity" evidence="1">
    <location>
        <begin position="116"/>
        <end position="136"/>
    </location>
</feature>
<evidence type="ECO:0000256" key="1">
    <source>
        <dbReference type="SAM" id="MobiDB-lite"/>
    </source>
</evidence>
<dbReference type="AlphaFoldDB" id="A0A5B0LWL0"/>
<accession>A0A5B0LWL0</accession>
<protein>
    <submittedName>
        <fullName evidence="2">Uncharacterized protein</fullName>
    </submittedName>
</protein>
<evidence type="ECO:0000313" key="2">
    <source>
        <dbReference type="EMBL" id="KAA1068210.1"/>
    </source>
</evidence>
<organism evidence="2 3">
    <name type="scientific">Puccinia graminis f. sp. tritici</name>
    <dbReference type="NCBI Taxonomy" id="56615"/>
    <lineage>
        <taxon>Eukaryota</taxon>
        <taxon>Fungi</taxon>
        <taxon>Dikarya</taxon>
        <taxon>Basidiomycota</taxon>
        <taxon>Pucciniomycotina</taxon>
        <taxon>Pucciniomycetes</taxon>
        <taxon>Pucciniales</taxon>
        <taxon>Pucciniaceae</taxon>
        <taxon>Puccinia</taxon>
    </lineage>
</organism>
<comment type="caution">
    <text evidence="2">The sequence shown here is derived from an EMBL/GenBank/DDBJ whole genome shotgun (WGS) entry which is preliminary data.</text>
</comment>
<proteinExistence type="predicted"/>
<reference evidence="2 3" key="1">
    <citation type="submission" date="2019-05" db="EMBL/GenBank/DDBJ databases">
        <title>Emergence of the Ug99 lineage of the wheat stem rust pathogen through somatic hybridization.</title>
        <authorList>
            <person name="Li F."/>
            <person name="Upadhyaya N.M."/>
            <person name="Sperschneider J."/>
            <person name="Matny O."/>
            <person name="Nguyen-Phuc H."/>
            <person name="Mago R."/>
            <person name="Raley C."/>
            <person name="Miller M.E."/>
            <person name="Silverstein K.A.T."/>
            <person name="Henningsen E."/>
            <person name="Hirsch C.D."/>
            <person name="Visser B."/>
            <person name="Pretorius Z.A."/>
            <person name="Steffenson B.J."/>
            <person name="Schwessinger B."/>
            <person name="Dodds P.N."/>
            <person name="Figueroa M."/>
        </authorList>
    </citation>
    <scope>NUCLEOTIDE SEQUENCE [LARGE SCALE GENOMIC DNA]</scope>
    <source>
        <strain evidence="2 3">Ug99</strain>
    </source>
</reference>